<evidence type="ECO:0000256" key="1">
    <source>
        <dbReference type="SAM" id="SignalP"/>
    </source>
</evidence>
<dbReference type="PROSITE" id="PS51257">
    <property type="entry name" value="PROKAR_LIPOPROTEIN"/>
    <property type="match status" value="1"/>
</dbReference>
<name>A0ABQ4H069_9ACTN</name>
<proteinExistence type="predicted"/>
<comment type="caution">
    <text evidence="2">The sequence shown here is derived from an EMBL/GenBank/DDBJ whole genome shotgun (WGS) entry which is preliminary data.</text>
</comment>
<protein>
    <submittedName>
        <fullName evidence="2">Uncharacterized protein</fullName>
    </submittedName>
</protein>
<evidence type="ECO:0000313" key="3">
    <source>
        <dbReference type="Proteomes" id="UP000660454"/>
    </source>
</evidence>
<feature type="chain" id="PRO_5046972291" evidence="1">
    <location>
        <begin position="27"/>
        <end position="133"/>
    </location>
</feature>
<organism evidence="2 3">
    <name type="scientific">Microbispora siamensis</name>
    <dbReference type="NCBI Taxonomy" id="564413"/>
    <lineage>
        <taxon>Bacteria</taxon>
        <taxon>Bacillati</taxon>
        <taxon>Actinomycetota</taxon>
        <taxon>Actinomycetes</taxon>
        <taxon>Streptosporangiales</taxon>
        <taxon>Streptosporangiaceae</taxon>
        <taxon>Microbispora</taxon>
    </lineage>
</organism>
<dbReference type="EMBL" id="BOOF01000065">
    <property type="protein sequence ID" value="GIH67073.1"/>
    <property type="molecule type" value="Genomic_DNA"/>
</dbReference>
<keyword evidence="3" id="KW-1185">Reference proteome</keyword>
<dbReference type="Proteomes" id="UP000660454">
    <property type="component" value="Unassembled WGS sequence"/>
</dbReference>
<gene>
    <name evidence="2" type="ORF">Msi02_78900</name>
</gene>
<sequence>MGIRATAVVCLALVAPALIVTGCASAEDTSVAGTAERFLSAAGEGRGGEACLLLAPRAARSLDDCEKQIVSAGLRAGAVRGVDVWGDEARVRVDGDTLFLHRFPDGWRVRAAGCESRPDQSHTGQPYECEVET</sequence>
<keyword evidence="1" id="KW-0732">Signal</keyword>
<feature type="signal peptide" evidence="1">
    <location>
        <begin position="1"/>
        <end position="26"/>
    </location>
</feature>
<evidence type="ECO:0000313" key="2">
    <source>
        <dbReference type="EMBL" id="GIH67073.1"/>
    </source>
</evidence>
<reference evidence="2 3" key="1">
    <citation type="submission" date="2021-01" db="EMBL/GenBank/DDBJ databases">
        <title>Whole genome shotgun sequence of Microbispora siamensis NBRC 104113.</title>
        <authorList>
            <person name="Komaki H."/>
            <person name="Tamura T."/>
        </authorList>
    </citation>
    <scope>NUCLEOTIDE SEQUENCE [LARGE SCALE GENOMIC DNA]</scope>
    <source>
        <strain evidence="2 3">NBRC 104113</strain>
    </source>
</reference>
<dbReference type="RefSeq" id="WP_204052802.1">
    <property type="nucleotide sequence ID" value="NZ_BOOF01000065.1"/>
</dbReference>
<accession>A0ABQ4H069</accession>